<comment type="caution">
    <text evidence="5">The sequence shown here is derived from an EMBL/GenBank/DDBJ whole genome shotgun (WGS) entry which is preliminary data.</text>
</comment>
<dbReference type="Proteomes" id="UP000037043">
    <property type="component" value="Unassembled WGS sequence"/>
</dbReference>
<dbReference type="InterPro" id="IPR025991">
    <property type="entry name" value="Chemoreceptor_zinc-bind_dom"/>
</dbReference>
<dbReference type="GO" id="GO:0004888">
    <property type="term" value="F:transmembrane signaling receptor activity"/>
    <property type="evidence" value="ECO:0007669"/>
    <property type="project" value="InterPro"/>
</dbReference>
<dbReference type="SMART" id="SM00283">
    <property type="entry name" value="MA"/>
    <property type="match status" value="1"/>
</dbReference>
<dbReference type="InterPro" id="IPR004090">
    <property type="entry name" value="Chemotax_Me-accpt_rcpt"/>
</dbReference>
<dbReference type="EMBL" id="LHUR01000013">
    <property type="protein sequence ID" value="KOA20420.1"/>
    <property type="molecule type" value="Genomic_DNA"/>
</dbReference>
<dbReference type="Pfam" id="PF13682">
    <property type="entry name" value="CZB"/>
    <property type="match status" value="1"/>
</dbReference>
<dbReference type="STRING" id="36844.SAMN04488501_10812"/>
<name>A0A0L6ZBR9_9CLOT</name>
<proteinExistence type="inferred from homology"/>
<feature type="domain" description="Methyl-accepting transducer" evidence="4">
    <location>
        <begin position="73"/>
        <end position="323"/>
    </location>
</feature>
<dbReference type="GO" id="GO:0016020">
    <property type="term" value="C:membrane"/>
    <property type="evidence" value="ECO:0007669"/>
    <property type="project" value="InterPro"/>
</dbReference>
<keyword evidence="1 3" id="KW-0807">Transducer</keyword>
<organism evidence="5 6">
    <name type="scientific">Clostridium homopropionicum DSM 5847</name>
    <dbReference type="NCBI Taxonomy" id="1121318"/>
    <lineage>
        <taxon>Bacteria</taxon>
        <taxon>Bacillati</taxon>
        <taxon>Bacillota</taxon>
        <taxon>Clostridia</taxon>
        <taxon>Eubacteriales</taxon>
        <taxon>Clostridiaceae</taxon>
        <taxon>Clostridium</taxon>
    </lineage>
</organism>
<dbReference type="Gene3D" id="1.10.287.950">
    <property type="entry name" value="Methyl-accepting chemotaxis protein"/>
    <property type="match status" value="1"/>
</dbReference>
<gene>
    <name evidence="5" type="primary">mcp2</name>
    <name evidence="5" type="ORF">CLHOM_10080</name>
</gene>
<evidence type="ECO:0000313" key="5">
    <source>
        <dbReference type="EMBL" id="KOA20420.1"/>
    </source>
</evidence>
<dbReference type="GO" id="GO:0007165">
    <property type="term" value="P:signal transduction"/>
    <property type="evidence" value="ECO:0007669"/>
    <property type="project" value="UniProtKB-KW"/>
</dbReference>
<dbReference type="Pfam" id="PF00015">
    <property type="entry name" value="MCPsignal"/>
    <property type="match status" value="1"/>
</dbReference>
<dbReference type="AlphaFoldDB" id="A0A0L6ZBR9"/>
<dbReference type="PATRIC" id="fig|1121318.3.peg.1015"/>
<dbReference type="Gene3D" id="1.20.120.30">
    <property type="entry name" value="Aspartate receptor, ligand-binding domain"/>
    <property type="match status" value="1"/>
</dbReference>
<evidence type="ECO:0000256" key="1">
    <source>
        <dbReference type="ARBA" id="ARBA00023224"/>
    </source>
</evidence>
<dbReference type="PANTHER" id="PTHR32089:SF112">
    <property type="entry name" value="LYSOZYME-LIKE PROTEIN-RELATED"/>
    <property type="match status" value="1"/>
</dbReference>
<accession>A0A0L6ZBR9</accession>
<protein>
    <submittedName>
        <fullName evidence="5">Methyl-accepting chemotaxis protein 2</fullName>
    </submittedName>
</protein>
<evidence type="ECO:0000313" key="6">
    <source>
        <dbReference type="Proteomes" id="UP000037043"/>
    </source>
</evidence>
<dbReference type="GO" id="GO:0006935">
    <property type="term" value="P:chemotaxis"/>
    <property type="evidence" value="ECO:0007669"/>
    <property type="project" value="InterPro"/>
</dbReference>
<evidence type="ECO:0000259" key="4">
    <source>
        <dbReference type="PROSITE" id="PS50111"/>
    </source>
</evidence>
<dbReference type="InterPro" id="IPR004089">
    <property type="entry name" value="MCPsignal_dom"/>
</dbReference>
<sequence length="511" mass="56827">MLFNSKKPPCYEADQIIEYVDKRIKGKIIKKPVVKYGIHIRLADYFDKLFASEESMAKSAKKIIEIGATISSFDSEMKHISEMLIDFAKEMSDVSQSNLAIVEQTTASMNGVNETIANASQTLNNVSSSSENLMQSNIEGLTQMEEISEIKDGVVTNANIMRSKIDYLVEMANKVTNIVSTVEAIAGKTNLLALNASIEAARAGEHGRGFAVVADEIRKLADNTKVNLEGMKDIMINIHEAARDGKDSIDKTITETTKMSGKIDAVKGTIKENVQLLNTTVNDIKLLNDSMSGISVSVDEINKAMETSTVDAEKLTNMTQEIHDSAIESADVAGKISEIDSELSVMVKDMLSHLKNSANSINNKEFNSYMEKAIKSHKAWLSNLKRALDEMKVYPLQLDGTRCAFGHFYYSINVDHPKIISSWREIEKFHLDFHGCGEKAMQAIKNNNFEEANTYYKQAEEISLNIFKHLELIIKEVEELDLAGEQIFNSLYSKCDDGSCESCNEACATRK</sequence>
<reference evidence="6" key="1">
    <citation type="submission" date="2015-08" db="EMBL/GenBank/DDBJ databases">
        <title>Genome sequence of the strict anaerobe Clostridium homopropionicum LuHBu1 (DSM 5847T).</title>
        <authorList>
            <person name="Poehlein A."/>
            <person name="Beck M."/>
            <person name="Schiel-Bengelsdorf B."/>
            <person name="Bengelsdorf F.R."/>
            <person name="Daniel R."/>
            <person name="Duerre P."/>
        </authorList>
    </citation>
    <scope>NUCLEOTIDE SEQUENCE [LARGE SCALE GENOMIC DNA]</scope>
    <source>
        <strain evidence="6">DSM 5847</strain>
    </source>
</reference>
<evidence type="ECO:0000256" key="2">
    <source>
        <dbReference type="ARBA" id="ARBA00029447"/>
    </source>
</evidence>
<evidence type="ECO:0000256" key="3">
    <source>
        <dbReference type="PROSITE-ProRule" id="PRU00284"/>
    </source>
</evidence>
<dbReference type="SUPFAM" id="SSF58104">
    <property type="entry name" value="Methyl-accepting chemotaxis protein (MCP) signaling domain"/>
    <property type="match status" value="1"/>
</dbReference>
<dbReference type="PANTHER" id="PTHR32089">
    <property type="entry name" value="METHYL-ACCEPTING CHEMOTAXIS PROTEIN MCPB"/>
    <property type="match status" value="1"/>
</dbReference>
<keyword evidence="6" id="KW-1185">Reference proteome</keyword>
<comment type="similarity">
    <text evidence="2">Belongs to the methyl-accepting chemotaxis (MCP) protein family.</text>
</comment>
<dbReference type="PROSITE" id="PS50111">
    <property type="entry name" value="CHEMOTAXIS_TRANSDUC_2"/>
    <property type="match status" value="1"/>
</dbReference>
<dbReference type="PRINTS" id="PR00260">
    <property type="entry name" value="CHEMTRNSDUCR"/>
</dbReference>
<dbReference type="RefSeq" id="WP_052220591.1">
    <property type="nucleotide sequence ID" value="NZ_LHUR01000013.1"/>
</dbReference>